<dbReference type="AlphaFoldDB" id="A0A3D8IAZ5"/>
<keyword evidence="3" id="KW-1185">Reference proteome</keyword>
<gene>
    <name evidence="2" type="ORF">CQA43_07385</name>
</gene>
<proteinExistence type="predicted"/>
<feature type="transmembrane region" description="Helical" evidence="1">
    <location>
        <begin position="298"/>
        <end position="318"/>
    </location>
</feature>
<dbReference type="EMBL" id="NXLS01000008">
    <property type="protein sequence ID" value="RDU62126.1"/>
    <property type="molecule type" value="Genomic_DNA"/>
</dbReference>
<reference evidence="2 3" key="1">
    <citation type="submission" date="2018-04" db="EMBL/GenBank/DDBJ databases">
        <title>Novel Campyloabacter and Helicobacter Species and Strains.</title>
        <authorList>
            <person name="Mannion A.J."/>
            <person name="Shen Z."/>
            <person name="Fox J.G."/>
        </authorList>
    </citation>
    <scope>NUCLEOTIDE SEQUENCE [LARGE SCALE GENOMIC DNA]</scope>
    <source>
        <strain evidence="2 3">MIT 99-5101</strain>
    </source>
</reference>
<dbReference type="InterPro" id="IPR026366">
    <property type="entry name" value="Seleno_YedE"/>
</dbReference>
<comment type="caution">
    <text evidence="2">The sequence shown here is derived from an EMBL/GenBank/DDBJ whole genome shotgun (WGS) entry which is preliminary data.</text>
</comment>
<dbReference type="RefSeq" id="WP_115551969.1">
    <property type="nucleotide sequence ID" value="NZ_CAPHNE010000052.1"/>
</dbReference>
<dbReference type="Proteomes" id="UP000256650">
    <property type="component" value="Unassembled WGS sequence"/>
</dbReference>
<dbReference type="Pfam" id="PF04143">
    <property type="entry name" value="Sulf_transp"/>
    <property type="match status" value="1"/>
</dbReference>
<feature type="transmembrane region" description="Helical" evidence="1">
    <location>
        <begin position="266"/>
        <end position="286"/>
    </location>
</feature>
<evidence type="ECO:0000313" key="3">
    <source>
        <dbReference type="Proteomes" id="UP000256650"/>
    </source>
</evidence>
<feature type="transmembrane region" description="Helical" evidence="1">
    <location>
        <begin position="191"/>
        <end position="209"/>
    </location>
</feature>
<dbReference type="InterPro" id="IPR007272">
    <property type="entry name" value="Sulf_transp_TsuA/YedE"/>
</dbReference>
<keyword evidence="1" id="KW-0472">Membrane</keyword>
<accession>A0A3D8IAZ5</accession>
<feature type="transmembrane region" description="Helical" evidence="1">
    <location>
        <begin position="150"/>
        <end position="171"/>
    </location>
</feature>
<dbReference type="GeneID" id="82536104"/>
<feature type="transmembrane region" description="Helical" evidence="1">
    <location>
        <begin position="86"/>
        <end position="109"/>
    </location>
</feature>
<keyword evidence="1" id="KW-0812">Transmembrane</keyword>
<feature type="transmembrane region" description="Helical" evidence="1">
    <location>
        <begin position="55"/>
        <end position="74"/>
    </location>
</feature>
<organism evidence="2 3">
    <name type="scientific">Helicobacter ganmani</name>
    <dbReference type="NCBI Taxonomy" id="60246"/>
    <lineage>
        <taxon>Bacteria</taxon>
        <taxon>Pseudomonadati</taxon>
        <taxon>Campylobacterota</taxon>
        <taxon>Epsilonproteobacteria</taxon>
        <taxon>Campylobacterales</taxon>
        <taxon>Helicobacteraceae</taxon>
        <taxon>Helicobacter</taxon>
    </lineage>
</organism>
<evidence type="ECO:0000313" key="2">
    <source>
        <dbReference type="EMBL" id="RDU62126.1"/>
    </source>
</evidence>
<dbReference type="OrthoDB" id="3190590at2"/>
<feature type="transmembrane region" description="Helical" evidence="1">
    <location>
        <begin position="330"/>
        <end position="348"/>
    </location>
</feature>
<dbReference type="NCBIfam" id="TIGR04112">
    <property type="entry name" value="seleno_YedE"/>
    <property type="match status" value="1"/>
</dbReference>
<evidence type="ECO:0000256" key="1">
    <source>
        <dbReference type="SAM" id="Phobius"/>
    </source>
</evidence>
<feature type="transmembrane region" description="Helical" evidence="1">
    <location>
        <begin position="5"/>
        <end position="24"/>
    </location>
</feature>
<feature type="transmembrane region" description="Helical" evidence="1">
    <location>
        <begin position="115"/>
        <end position="138"/>
    </location>
</feature>
<feature type="transmembrane region" description="Helical" evidence="1">
    <location>
        <begin position="230"/>
        <end position="251"/>
    </location>
</feature>
<name>A0A3D8IAZ5_9HELI</name>
<sequence length="353" mass="37311">MRLAIWPILAGIALGILAPVLVYFGNPGNMGMCAACFTRDIAGALNLHQAGIVQYIRPEVIGLILGALLASFLFREFRPRVGSAPIVRFGLGIFAMIGALVFLGCPWRMWLRLSAGDWTAIAGVFGLIFGILIGIFFLKRGFSLGRNRPASKIVGFVFPLFALGLLGLLFWGLTGENTPIKFSTKGPGSMHAPLIISLVAGLFLGIIFQKSRFCMIAAVRDTILMRDTHILQGVIALVVAAFITNLALGFFNPGFSGQPIAHNDTLWNFLGMALAGIAFTLAGGCPGRQIILSGEGDGDAAVFVLGLLVGAAFAHNFGLASSPAGIGANAPMAVLVGFIFCLLVAVFAREKRS</sequence>
<protein>
    <submittedName>
        <fullName evidence="2">YedE-related selenium metabolism membrane protein</fullName>
    </submittedName>
</protein>
<keyword evidence="1" id="KW-1133">Transmembrane helix</keyword>